<gene>
    <name evidence="10" type="ORF">SH1V18_13100</name>
</gene>
<dbReference type="InterPro" id="IPR050250">
    <property type="entry name" value="Macrolide_Exporter_MacB"/>
</dbReference>
<comment type="subcellular location">
    <subcellularLocation>
        <location evidence="1">Cell membrane</location>
        <topology evidence="1">Multi-pass membrane protein</topology>
    </subcellularLocation>
</comment>
<reference evidence="10" key="1">
    <citation type="submission" date="2022-06" db="EMBL/GenBank/DDBJ databases">
        <title>Vallitalea longa sp. nov., an anaerobic bacterium isolated from marine sediment.</title>
        <authorList>
            <person name="Hirano S."/>
            <person name="Terahara T."/>
            <person name="Mori K."/>
            <person name="Hamada M."/>
            <person name="Matsumoto R."/>
            <person name="Kobayashi T."/>
        </authorList>
    </citation>
    <scope>NUCLEOTIDE SEQUENCE</scope>
    <source>
        <strain evidence="10">SH18-1</strain>
    </source>
</reference>
<accession>A0A9W6DDX1</accession>
<comment type="caution">
    <text evidence="10">The sequence shown here is derived from an EMBL/GenBank/DDBJ whole genome shotgun (WGS) entry which is preliminary data.</text>
</comment>
<dbReference type="Pfam" id="PF02687">
    <property type="entry name" value="FtsX"/>
    <property type="match status" value="1"/>
</dbReference>
<dbReference type="EMBL" id="BRLB01000002">
    <property type="protein sequence ID" value="GKX28830.1"/>
    <property type="molecule type" value="Genomic_DNA"/>
</dbReference>
<feature type="transmembrane region" description="Helical" evidence="7">
    <location>
        <begin position="21"/>
        <end position="41"/>
    </location>
</feature>
<name>A0A9W6DDX1_9FIRM</name>
<protein>
    <submittedName>
        <fullName evidence="10">ABC transporter permease</fullName>
    </submittedName>
</protein>
<comment type="similarity">
    <text evidence="6">Belongs to the ABC-4 integral membrane protein family.</text>
</comment>
<dbReference type="AlphaFoldDB" id="A0A9W6DDX1"/>
<dbReference type="GO" id="GO:0022857">
    <property type="term" value="F:transmembrane transporter activity"/>
    <property type="evidence" value="ECO:0007669"/>
    <property type="project" value="TreeGrafter"/>
</dbReference>
<dbReference type="InterPro" id="IPR025857">
    <property type="entry name" value="MacB_PCD"/>
</dbReference>
<proteinExistence type="inferred from homology"/>
<evidence type="ECO:0000256" key="6">
    <source>
        <dbReference type="ARBA" id="ARBA00038076"/>
    </source>
</evidence>
<dbReference type="GO" id="GO:0005886">
    <property type="term" value="C:plasma membrane"/>
    <property type="evidence" value="ECO:0007669"/>
    <property type="project" value="UniProtKB-SubCell"/>
</dbReference>
<feature type="transmembrane region" description="Helical" evidence="7">
    <location>
        <begin position="353"/>
        <end position="372"/>
    </location>
</feature>
<keyword evidence="2" id="KW-1003">Cell membrane</keyword>
<dbReference type="InterPro" id="IPR003838">
    <property type="entry name" value="ABC3_permease_C"/>
</dbReference>
<keyword evidence="5 7" id="KW-0472">Membrane</keyword>
<keyword evidence="11" id="KW-1185">Reference proteome</keyword>
<evidence type="ECO:0000256" key="7">
    <source>
        <dbReference type="SAM" id="Phobius"/>
    </source>
</evidence>
<evidence type="ECO:0000259" key="9">
    <source>
        <dbReference type="Pfam" id="PF12704"/>
    </source>
</evidence>
<keyword evidence="4 7" id="KW-1133">Transmembrane helix</keyword>
<dbReference type="PANTHER" id="PTHR30572">
    <property type="entry name" value="MEMBRANE COMPONENT OF TRANSPORTER-RELATED"/>
    <property type="match status" value="1"/>
</dbReference>
<evidence type="ECO:0000256" key="2">
    <source>
        <dbReference type="ARBA" id="ARBA00022475"/>
    </source>
</evidence>
<evidence type="ECO:0000313" key="11">
    <source>
        <dbReference type="Proteomes" id="UP001144256"/>
    </source>
</evidence>
<keyword evidence="3 7" id="KW-0812">Transmembrane</keyword>
<organism evidence="10 11">
    <name type="scientific">Vallitalea longa</name>
    <dbReference type="NCBI Taxonomy" id="2936439"/>
    <lineage>
        <taxon>Bacteria</taxon>
        <taxon>Bacillati</taxon>
        <taxon>Bacillota</taxon>
        <taxon>Clostridia</taxon>
        <taxon>Lachnospirales</taxon>
        <taxon>Vallitaleaceae</taxon>
        <taxon>Vallitalea</taxon>
    </lineage>
</organism>
<feature type="transmembrane region" description="Helical" evidence="7">
    <location>
        <begin position="320"/>
        <end position="347"/>
    </location>
</feature>
<dbReference type="PANTHER" id="PTHR30572:SF4">
    <property type="entry name" value="ABC TRANSPORTER PERMEASE YTRF"/>
    <property type="match status" value="1"/>
</dbReference>
<feature type="domain" description="MacB-like periplasmic core" evidence="9">
    <location>
        <begin position="20"/>
        <end position="228"/>
    </location>
</feature>
<dbReference type="Pfam" id="PF12704">
    <property type="entry name" value="MacB_PCD"/>
    <property type="match status" value="1"/>
</dbReference>
<feature type="domain" description="ABC3 transporter permease C-terminal" evidence="8">
    <location>
        <begin position="271"/>
        <end position="383"/>
    </location>
</feature>
<sequence>MLKESIIMSWQNIIHNKMRSFLTILGIIIGVASIITLITIVNGVTDNVTSTVSDMGANKINVRISGTPLKQGLSDKDVRAIGDIDNIEGVAPTISVKTDIVYNKEVLEDITIQGKNQVYFDETDDLLESGRPINILDVDSKNRICLIGQNVVYELFKTESPIGKDIIINGVRYSVVGTLKESDNYSMNSNDDSIIIPYTTAMSLMGVKNINSVDIFVNDGDLSQTTTSDTENYLKTLFNNHEDAFVVTNMQNILDTVSEMTGMMSLMLVGIASISLIVGGIGIMNMMLVSVTERTTEIGIRKALGADPRRIQQQFLIESIFLSLVGGIIGLLTGIAIAFLGCLAIGVTFSLSVSTLLLAVGFSVGVGVIFGFTPAKNASRLNPIDALRSV</sequence>
<evidence type="ECO:0000256" key="1">
    <source>
        <dbReference type="ARBA" id="ARBA00004651"/>
    </source>
</evidence>
<dbReference type="Proteomes" id="UP001144256">
    <property type="component" value="Unassembled WGS sequence"/>
</dbReference>
<evidence type="ECO:0000256" key="4">
    <source>
        <dbReference type="ARBA" id="ARBA00022989"/>
    </source>
</evidence>
<evidence type="ECO:0000313" key="10">
    <source>
        <dbReference type="EMBL" id="GKX28830.1"/>
    </source>
</evidence>
<evidence type="ECO:0000256" key="3">
    <source>
        <dbReference type="ARBA" id="ARBA00022692"/>
    </source>
</evidence>
<evidence type="ECO:0000256" key="5">
    <source>
        <dbReference type="ARBA" id="ARBA00023136"/>
    </source>
</evidence>
<evidence type="ECO:0000259" key="8">
    <source>
        <dbReference type="Pfam" id="PF02687"/>
    </source>
</evidence>
<feature type="transmembrane region" description="Helical" evidence="7">
    <location>
        <begin position="263"/>
        <end position="284"/>
    </location>
</feature>